<evidence type="ECO:0000313" key="3">
    <source>
        <dbReference type="EMBL" id="MTW32640.1"/>
    </source>
</evidence>
<sequence>MNLPLPLAAAIYPAALLVTLVLAAYCTPRRWWRQLNLRAIAVTLGGTLLFAQLFSHWLLPAHAASGVADSSGHSATASARDDSAAALQSGAAAGSAARAQPFIVHHDLNLRYAAGVQATRMRTIPAGALVTPTGQRQGDWWQISACNRGQCSTGWVSSLWLRRSEEAAGQTHEH</sequence>
<dbReference type="RefSeq" id="WP_155433878.1">
    <property type="nucleotide sequence ID" value="NZ_JBHLXK010000003.1"/>
</dbReference>
<feature type="transmembrane region" description="Helical" evidence="1">
    <location>
        <begin position="39"/>
        <end position="59"/>
    </location>
</feature>
<reference evidence="3 4" key="1">
    <citation type="submission" date="2019-11" db="EMBL/GenBank/DDBJ databases">
        <title>Type strains purchased from KCTC, JCM and DSMZ.</title>
        <authorList>
            <person name="Lu H."/>
        </authorList>
    </citation>
    <scope>NUCLEOTIDE SEQUENCE [LARGE SCALE GENOMIC DNA]</scope>
    <source>
        <strain evidence="3 4">DSM 103461</strain>
    </source>
</reference>
<evidence type="ECO:0000256" key="1">
    <source>
        <dbReference type="SAM" id="Phobius"/>
    </source>
</evidence>
<gene>
    <name evidence="3" type="ORF">GM655_07365</name>
</gene>
<organism evidence="3 4">
    <name type="scientific">Pseudoduganella danionis</name>
    <dbReference type="NCBI Taxonomy" id="1890295"/>
    <lineage>
        <taxon>Bacteria</taxon>
        <taxon>Pseudomonadati</taxon>
        <taxon>Pseudomonadota</taxon>
        <taxon>Betaproteobacteria</taxon>
        <taxon>Burkholderiales</taxon>
        <taxon>Oxalobacteraceae</taxon>
        <taxon>Telluria group</taxon>
        <taxon>Pseudoduganella</taxon>
    </lineage>
</organism>
<dbReference type="Proteomes" id="UP000735592">
    <property type="component" value="Unassembled WGS sequence"/>
</dbReference>
<protein>
    <submittedName>
        <fullName evidence="3">SH3 domain-containing protein</fullName>
    </submittedName>
</protein>
<accession>A0ABW9SL64</accession>
<name>A0ABW9SL64_9BURK</name>
<keyword evidence="1" id="KW-0472">Membrane</keyword>
<keyword evidence="1" id="KW-1133">Transmembrane helix</keyword>
<feature type="domain" description="SH3b" evidence="2">
    <location>
        <begin position="107"/>
        <end position="161"/>
    </location>
</feature>
<dbReference type="EMBL" id="WNKW01000001">
    <property type="protein sequence ID" value="MTW32640.1"/>
    <property type="molecule type" value="Genomic_DNA"/>
</dbReference>
<comment type="caution">
    <text evidence="3">The sequence shown here is derived from an EMBL/GenBank/DDBJ whole genome shotgun (WGS) entry which is preliminary data.</text>
</comment>
<keyword evidence="4" id="KW-1185">Reference proteome</keyword>
<dbReference type="Pfam" id="PF08239">
    <property type="entry name" value="SH3_3"/>
    <property type="match status" value="1"/>
</dbReference>
<evidence type="ECO:0000259" key="2">
    <source>
        <dbReference type="Pfam" id="PF08239"/>
    </source>
</evidence>
<keyword evidence="1" id="KW-0812">Transmembrane</keyword>
<proteinExistence type="predicted"/>
<evidence type="ECO:0000313" key="4">
    <source>
        <dbReference type="Proteomes" id="UP000735592"/>
    </source>
</evidence>
<dbReference type="Gene3D" id="2.30.30.40">
    <property type="entry name" value="SH3 Domains"/>
    <property type="match status" value="1"/>
</dbReference>
<dbReference type="InterPro" id="IPR003646">
    <property type="entry name" value="SH3-like_bac-type"/>
</dbReference>